<name>A0ABQ5JRY1_9LACO</name>
<keyword evidence="1" id="KW-1133">Transmembrane helix</keyword>
<sequence length="231" mass="25347">MVITLLILATLSLFLSVVLMTASSARTITIISSLVVFMGMIGLLIANDNYHFGLKKVSTTSTQTLVSSTPNQHAGQPNILLYQPLGNGQEKIYLYRTNASQTKPQATPSQHTTVKVRAISATSNATLMTKTTRWRYQNGWTQMLFGLSGEGGQLVSRQDVFQVPNSWLTLSTSQAKQLAKLMKDPAKQDALQAIVAQKMAAALKRQPQISANDRLLLEQQLTKSAIEQQVK</sequence>
<dbReference type="Pfam" id="PF16069">
    <property type="entry name" value="DUF4811"/>
    <property type="match status" value="1"/>
</dbReference>
<protein>
    <submittedName>
        <fullName evidence="2">DUF4811 domain-containing protein</fullName>
    </submittedName>
</protein>
<proteinExistence type="predicted"/>
<evidence type="ECO:0000256" key="1">
    <source>
        <dbReference type="SAM" id="Phobius"/>
    </source>
</evidence>
<keyword evidence="3" id="KW-1185">Reference proteome</keyword>
<dbReference type="RefSeq" id="WP_407884495.1">
    <property type="nucleotide sequence ID" value="NZ_BQXO01000005.1"/>
</dbReference>
<dbReference type="EMBL" id="BQXO01000005">
    <property type="protein sequence ID" value="GKT06394.1"/>
    <property type="molecule type" value="Genomic_DNA"/>
</dbReference>
<accession>A0ABQ5JRY1</accession>
<feature type="transmembrane region" description="Helical" evidence="1">
    <location>
        <begin position="30"/>
        <end position="46"/>
    </location>
</feature>
<dbReference type="InterPro" id="IPR032083">
    <property type="entry name" value="DUF4811"/>
</dbReference>
<comment type="caution">
    <text evidence="2">The sequence shown here is derived from an EMBL/GenBank/DDBJ whole genome shotgun (WGS) entry which is preliminary data.</text>
</comment>
<organism evidence="2 3">
    <name type="scientific">Furfurilactobacillus curtus</name>
    <dbReference type="NCBI Taxonomy" id="1746200"/>
    <lineage>
        <taxon>Bacteria</taxon>
        <taxon>Bacillati</taxon>
        <taxon>Bacillota</taxon>
        <taxon>Bacilli</taxon>
        <taxon>Lactobacillales</taxon>
        <taxon>Lactobacillaceae</taxon>
        <taxon>Furfurilactobacillus</taxon>
    </lineage>
</organism>
<evidence type="ECO:0000313" key="2">
    <source>
        <dbReference type="EMBL" id="GKT06394.1"/>
    </source>
</evidence>
<gene>
    <name evidence="2" type="ORF">JCM31185_16810</name>
</gene>
<evidence type="ECO:0000313" key="3">
    <source>
        <dbReference type="Proteomes" id="UP001628078"/>
    </source>
</evidence>
<dbReference type="Proteomes" id="UP001628078">
    <property type="component" value="Unassembled WGS sequence"/>
</dbReference>
<keyword evidence="1" id="KW-0812">Transmembrane</keyword>
<keyword evidence="1" id="KW-0472">Membrane</keyword>
<reference evidence="2 3" key="1">
    <citation type="submission" date="2022-03" db="EMBL/GenBank/DDBJ databases">
        <title>Draft genome sequence of Furfurilactobacillus curtus JCM 31185.</title>
        <authorList>
            <person name="Suzuki S."/>
            <person name="Endo A."/>
            <person name="Kajikawa A."/>
        </authorList>
    </citation>
    <scope>NUCLEOTIDE SEQUENCE [LARGE SCALE GENOMIC DNA]</scope>
    <source>
        <strain evidence="2 3">JCM 31185</strain>
    </source>
</reference>